<dbReference type="PANTHER" id="PTHR43099:SF2">
    <property type="entry name" value="UPF0053 PROTEIN YRKA"/>
    <property type="match status" value="1"/>
</dbReference>
<accession>A0ABT7BT23</accession>
<keyword evidence="15" id="KW-1185">Reference proteome</keyword>
<dbReference type="SUPFAM" id="SSF56176">
    <property type="entry name" value="FAD-binding/transporter-associated domain-like"/>
    <property type="match status" value="1"/>
</dbReference>
<dbReference type="Proteomes" id="UP001232992">
    <property type="component" value="Unassembled WGS sequence"/>
</dbReference>
<dbReference type="InterPro" id="IPR046342">
    <property type="entry name" value="CBS_dom_sf"/>
</dbReference>
<comment type="similarity">
    <text evidence="2">Belongs to the UPF0053 family.</text>
</comment>
<sequence length="458" mass="50580">MALDRLSSLTIGDAVVRLLSVMVLIAINAFFVTAEFSIVSVRRSRIQQLALTGDIPAQTVQKLHGDLERLLSTTQLGITLSSLALGWIGENTMALLFAAAIDHLPLSSQLRQTIAHSLGLPLAFIAIAYLQIVLGELCPKSVAMLYSEQLARVLGPPSWTIARFFNPFISILNRSTRFLLRLGGINDSGQTAYSRITPEELQLIVSTASESIGLQASERELLNNVFEFGDVVAEDVMIPRTSIDGISYDATFEGLLDEVARSGHSRYPVMADSLDDIRGIINFKQLAGPLAQGELSPQTPIEAWVRPARFVQQNTPVLEMLQMMKRSRQAMAIVVDEFGGTAGLITIQDIVEEIIGDTEEPDRTQEPIIQQLDEQTYLVQAQLNIEEVNDMLSVELPLDDDYQTLGGFMIVKLQKIPEVGETLRYGNLELTAIEAEGPRLERIRIRRTENAIAPPNEE</sequence>
<comment type="caution">
    <text evidence="14">The sequence shown here is derived from an EMBL/GenBank/DDBJ whole genome shotgun (WGS) entry which is preliminary data.</text>
</comment>
<keyword evidence="3" id="KW-1003">Cell membrane</keyword>
<keyword evidence="4 10" id="KW-0812">Transmembrane</keyword>
<dbReference type="Pfam" id="PF03471">
    <property type="entry name" value="CorC_HlyC"/>
    <property type="match status" value="1"/>
</dbReference>
<evidence type="ECO:0000259" key="13">
    <source>
        <dbReference type="PROSITE" id="PS51846"/>
    </source>
</evidence>
<evidence type="ECO:0000256" key="7">
    <source>
        <dbReference type="ARBA" id="ARBA00023122"/>
    </source>
</evidence>
<dbReference type="InterPro" id="IPR044751">
    <property type="entry name" value="Ion_transp-like_CBS"/>
</dbReference>
<dbReference type="CDD" id="cd04590">
    <property type="entry name" value="CBS_pair_CorC_HlyC_assoc"/>
    <property type="match status" value="1"/>
</dbReference>
<dbReference type="RefSeq" id="WP_283756877.1">
    <property type="nucleotide sequence ID" value="NZ_JAQOSQ010000002.1"/>
</dbReference>
<dbReference type="SUPFAM" id="SSF54631">
    <property type="entry name" value="CBS-domain pair"/>
    <property type="match status" value="1"/>
</dbReference>
<dbReference type="InterPro" id="IPR016169">
    <property type="entry name" value="FAD-bd_PCMH_sub2"/>
</dbReference>
<dbReference type="Pfam" id="PF00571">
    <property type="entry name" value="CBS"/>
    <property type="match status" value="1"/>
</dbReference>
<protein>
    <submittedName>
        <fullName evidence="14">Hemolysin family protein</fullName>
    </submittedName>
</protein>
<dbReference type="Gene3D" id="3.10.580.10">
    <property type="entry name" value="CBS-domain"/>
    <property type="match status" value="1"/>
</dbReference>
<evidence type="ECO:0000256" key="6">
    <source>
        <dbReference type="ARBA" id="ARBA00022989"/>
    </source>
</evidence>
<feature type="domain" description="CBS" evidence="12">
    <location>
        <begin position="304"/>
        <end position="360"/>
    </location>
</feature>
<evidence type="ECO:0000256" key="10">
    <source>
        <dbReference type="PROSITE-ProRule" id="PRU01193"/>
    </source>
</evidence>
<dbReference type="InterPro" id="IPR005170">
    <property type="entry name" value="Transptr-assoc_dom"/>
</dbReference>
<dbReference type="SMART" id="SM01091">
    <property type="entry name" value="CorC_HlyC"/>
    <property type="match status" value="1"/>
</dbReference>
<dbReference type="InterPro" id="IPR036318">
    <property type="entry name" value="FAD-bd_PCMH-like_sf"/>
</dbReference>
<dbReference type="PANTHER" id="PTHR43099">
    <property type="entry name" value="UPF0053 PROTEIN YRKA"/>
    <property type="match status" value="1"/>
</dbReference>
<evidence type="ECO:0000256" key="9">
    <source>
        <dbReference type="PROSITE-ProRule" id="PRU00703"/>
    </source>
</evidence>
<dbReference type="InterPro" id="IPR000644">
    <property type="entry name" value="CBS_dom"/>
</dbReference>
<dbReference type="Gene3D" id="3.30.465.10">
    <property type="match status" value="1"/>
</dbReference>
<evidence type="ECO:0000256" key="1">
    <source>
        <dbReference type="ARBA" id="ARBA00004651"/>
    </source>
</evidence>
<feature type="transmembrane region" description="Helical" evidence="11">
    <location>
        <begin position="113"/>
        <end position="134"/>
    </location>
</feature>
<dbReference type="Pfam" id="PF01595">
    <property type="entry name" value="CNNM"/>
    <property type="match status" value="1"/>
</dbReference>
<dbReference type="InterPro" id="IPR051676">
    <property type="entry name" value="UPF0053_domain"/>
</dbReference>
<evidence type="ECO:0000256" key="4">
    <source>
        <dbReference type="ARBA" id="ARBA00022692"/>
    </source>
</evidence>
<keyword evidence="6 10" id="KW-1133">Transmembrane helix</keyword>
<name>A0ABT7BT23_9CYAN</name>
<evidence type="ECO:0000259" key="12">
    <source>
        <dbReference type="PROSITE" id="PS51371"/>
    </source>
</evidence>
<reference evidence="14 15" key="1">
    <citation type="submission" date="2023-01" db="EMBL/GenBank/DDBJ databases">
        <title>Novel diversity within Roseofilum (Cyanobacteria; Desertifilaceae) from marine benthic mats with descriptions of four novel species.</title>
        <authorList>
            <person name="Wang Y."/>
            <person name="Berthold D.E."/>
            <person name="Hu J."/>
            <person name="Lefler F.W."/>
            <person name="Laughinghouse H.D. IV."/>
        </authorList>
    </citation>
    <scope>NUCLEOTIDE SEQUENCE [LARGE SCALE GENOMIC DNA]</scope>
    <source>
        <strain evidence="14 15">BLCC-M143</strain>
    </source>
</reference>
<evidence type="ECO:0000256" key="5">
    <source>
        <dbReference type="ARBA" id="ARBA00022737"/>
    </source>
</evidence>
<dbReference type="InterPro" id="IPR002550">
    <property type="entry name" value="CNNM"/>
</dbReference>
<organism evidence="14 15">
    <name type="scientific">Roseofilum casamattae BLCC-M143</name>
    <dbReference type="NCBI Taxonomy" id="3022442"/>
    <lineage>
        <taxon>Bacteria</taxon>
        <taxon>Bacillati</taxon>
        <taxon>Cyanobacteriota</taxon>
        <taxon>Cyanophyceae</taxon>
        <taxon>Desertifilales</taxon>
        <taxon>Desertifilaceae</taxon>
        <taxon>Roseofilum</taxon>
        <taxon>Roseofilum casamattae</taxon>
    </lineage>
</organism>
<feature type="transmembrane region" description="Helical" evidence="11">
    <location>
        <begin position="15"/>
        <end position="39"/>
    </location>
</feature>
<dbReference type="PROSITE" id="PS51371">
    <property type="entry name" value="CBS"/>
    <property type="match status" value="1"/>
</dbReference>
<feature type="domain" description="CNNM transmembrane" evidence="13">
    <location>
        <begin position="10"/>
        <end position="218"/>
    </location>
</feature>
<evidence type="ECO:0000256" key="2">
    <source>
        <dbReference type="ARBA" id="ARBA00006337"/>
    </source>
</evidence>
<evidence type="ECO:0000313" key="14">
    <source>
        <dbReference type="EMBL" id="MDJ1182225.1"/>
    </source>
</evidence>
<keyword evidence="8 10" id="KW-0472">Membrane</keyword>
<evidence type="ECO:0000256" key="3">
    <source>
        <dbReference type="ARBA" id="ARBA00022475"/>
    </source>
</evidence>
<dbReference type="EMBL" id="JAQOSQ010000002">
    <property type="protein sequence ID" value="MDJ1182225.1"/>
    <property type="molecule type" value="Genomic_DNA"/>
</dbReference>
<evidence type="ECO:0000313" key="15">
    <source>
        <dbReference type="Proteomes" id="UP001232992"/>
    </source>
</evidence>
<keyword evidence="5" id="KW-0677">Repeat</keyword>
<dbReference type="PROSITE" id="PS51846">
    <property type="entry name" value="CNNM"/>
    <property type="match status" value="1"/>
</dbReference>
<proteinExistence type="inferred from homology"/>
<evidence type="ECO:0000256" key="11">
    <source>
        <dbReference type="SAM" id="Phobius"/>
    </source>
</evidence>
<evidence type="ECO:0000256" key="8">
    <source>
        <dbReference type="ARBA" id="ARBA00023136"/>
    </source>
</evidence>
<gene>
    <name evidence="14" type="ORF">PMH09_03380</name>
</gene>
<comment type="subcellular location">
    <subcellularLocation>
        <location evidence="1">Cell membrane</location>
        <topology evidence="1">Multi-pass membrane protein</topology>
    </subcellularLocation>
</comment>
<keyword evidence="7 9" id="KW-0129">CBS domain</keyword>